<feature type="domain" description="Bacterial transcriptional activator" evidence="2">
    <location>
        <begin position="848"/>
        <end position="969"/>
    </location>
</feature>
<dbReference type="PANTHER" id="PTHR34700:SF4">
    <property type="entry name" value="PHAGE-LIKE ELEMENT PBSX PROTEIN XKDP"/>
    <property type="match status" value="1"/>
</dbReference>
<comment type="caution">
    <text evidence="3">The sequence shown here is derived from an EMBL/GenBank/DDBJ whole genome shotgun (WGS) entry which is preliminary data.</text>
</comment>
<gene>
    <name evidence="3" type="ORF">GCM10022226_60430</name>
</gene>
<dbReference type="Proteomes" id="UP001500888">
    <property type="component" value="Unassembled WGS sequence"/>
</dbReference>
<name>A0ABP7J0B6_9ACTN</name>
<dbReference type="CDD" id="cd00118">
    <property type="entry name" value="LysM"/>
    <property type="match status" value="1"/>
</dbReference>
<dbReference type="InterPro" id="IPR052196">
    <property type="entry name" value="Bact_Kbp"/>
</dbReference>
<accession>A0ABP7J0B6</accession>
<dbReference type="SUPFAM" id="SSF48452">
    <property type="entry name" value="TPR-like"/>
    <property type="match status" value="1"/>
</dbReference>
<dbReference type="Gene3D" id="3.10.350.10">
    <property type="entry name" value="LysM domain"/>
    <property type="match status" value="1"/>
</dbReference>
<organism evidence="3 4">
    <name type="scientific">Sphaerisporangium flaviroseum</name>
    <dbReference type="NCBI Taxonomy" id="509199"/>
    <lineage>
        <taxon>Bacteria</taxon>
        <taxon>Bacillati</taxon>
        <taxon>Actinomycetota</taxon>
        <taxon>Actinomycetes</taxon>
        <taxon>Streptosporangiales</taxon>
        <taxon>Streptosporangiaceae</taxon>
        <taxon>Sphaerisporangium</taxon>
    </lineage>
</organism>
<sequence>MATAPVRVQKRSAADILVGLLAVVALLALVAGVPYALIRVFGSPLPDGGLSLDTLTEQVGLSTVLGMLSVLVWLAWLQLVVCVLVELWSGIRKVGVPTRVPFARGTQAVAHRLVTAALLLFTAAAAIAPVVTSVIPAKAPPSAVSVISANAESPLSEYGEQAVPLSQVKATKKVYVVQPPHGRHHESLWEIAEKCLGEGRRYREIYQLNEHREQPDGSKLHIASLIRPGWVLDMPDDATGVHTVSVDEERPEILERHPGKPAQLDGSTQYVGAHADSPTGTHALTPPDGETGSLADRWAETHPGTHALTPPGTDSLADRWAETHPDRRAEVRVDQVGIALRDSADTQDLRGLRQLLEERQGTTASADRRDGQGAAEGGWQVGAVIPDFVAAGSLAAAGLLAALGRRRREQLWARAFGRRLPVPTGDAALAEVALLLGADQAGSRLLDLGLRHLSKELGAKGRTPPTVYGAFLASTHIDLWIHPGDKDAPAPWTAVDGGQVWRLDAREGRLLTEQAVSDTLAPYPGLVSIGTNEGGRVLIDLETAHGLINLRGPGHIVAAALAAVAVELATNRWSDHMKLILVGFGPELAMVAPDRITVAGSLAEVLPELSARTEEVQRALAAAGADSVLTGRSRGLHGEAWTPTYLLSAVPPTPEEAARLAELARTGTRLSSGYLVAGEGVPGSVWTWELADDGRAGIKALGFDVAGQLLPESQYTQVIELFRTAVQGGMRPLGELEPSGPAAAQLHPSFRPSAEVQVLGTVQVLAARPLEEERMPLCSELVAYLATHPGGVHPRVLGGVLWPRGVEAVVRDATISRAQEWLGKDSAGRFNLYADAEGRLHLGPEVRVDWQLFRELVRLARHDPGREAAALNDALALVRGPLMAGHPAGRYVWLTADPVSPEVTARVSDAAHRLCELRMHAGDPDGAIAAALAGLRVSEGDESLWRDLLRAAHATGELGTLQLWVGTLRQRAAASQYWGRLVPETEALIEELLPSPVRERAAG</sequence>
<keyword evidence="1" id="KW-0812">Transmembrane</keyword>
<dbReference type="PANTHER" id="PTHR34700">
    <property type="entry name" value="POTASSIUM BINDING PROTEIN KBP"/>
    <property type="match status" value="1"/>
</dbReference>
<feature type="transmembrane region" description="Helical" evidence="1">
    <location>
        <begin position="109"/>
        <end position="131"/>
    </location>
</feature>
<dbReference type="Pfam" id="PF03704">
    <property type="entry name" value="BTAD"/>
    <property type="match status" value="1"/>
</dbReference>
<dbReference type="RefSeq" id="WP_344947760.1">
    <property type="nucleotide sequence ID" value="NZ_BAAAZR010000028.1"/>
</dbReference>
<evidence type="ECO:0000313" key="4">
    <source>
        <dbReference type="Proteomes" id="UP001500888"/>
    </source>
</evidence>
<reference evidence="4" key="1">
    <citation type="journal article" date="2019" name="Int. J. Syst. Evol. Microbiol.">
        <title>The Global Catalogue of Microorganisms (GCM) 10K type strain sequencing project: providing services to taxonomists for standard genome sequencing and annotation.</title>
        <authorList>
            <consortium name="The Broad Institute Genomics Platform"/>
            <consortium name="The Broad Institute Genome Sequencing Center for Infectious Disease"/>
            <person name="Wu L."/>
            <person name="Ma J."/>
        </authorList>
    </citation>
    <scope>NUCLEOTIDE SEQUENCE [LARGE SCALE GENOMIC DNA]</scope>
    <source>
        <strain evidence="4">JCM 16908</strain>
    </source>
</reference>
<feature type="transmembrane region" description="Helical" evidence="1">
    <location>
        <begin position="58"/>
        <end position="88"/>
    </location>
</feature>
<keyword evidence="4" id="KW-1185">Reference proteome</keyword>
<evidence type="ECO:0000313" key="3">
    <source>
        <dbReference type="EMBL" id="GAA3831301.1"/>
    </source>
</evidence>
<keyword evidence="1" id="KW-0472">Membrane</keyword>
<dbReference type="InterPro" id="IPR011990">
    <property type="entry name" value="TPR-like_helical_dom_sf"/>
</dbReference>
<proteinExistence type="predicted"/>
<keyword evidence="1" id="KW-1133">Transmembrane helix</keyword>
<feature type="transmembrane region" description="Helical" evidence="1">
    <location>
        <begin position="12"/>
        <end position="38"/>
    </location>
</feature>
<dbReference type="InterPro" id="IPR005158">
    <property type="entry name" value="BTAD"/>
</dbReference>
<dbReference type="SMART" id="SM01043">
    <property type="entry name" value="BTAD"/>
    <property type="match status" value="1"/>
</dbReference>
<evidence type="ECO:0000259" key="2">
    <source>
        <dbReference type="SMART" id="SM01043"/>
    </source>
</evidence>
<dbReference type="InterPro" id="IPR018392">
    <property type="entry name" value="LysM"/>
</dbReference>
<dbReference type="Gene3D" id="1.25.40.10">
    <property type="entry name" value="Tetratricopeptide repeat domain"/>
    <property type="match status" value="1"/>
</dbReference>
<protein>
    <recommendedName>
        <fullName evidence="2">Bacterial transcriptional activator domain-containing protein</fullName>
    </recommendedName>
</protein>
<dbReference type="EMBL" id="BAAAZR010000028">
    <property type="protein sequence ID" value="GAA3831301.1"/>
    <property type="molecule type" value="Genomic_DNA"/>
</dbReference>
<dbReference type="InterPro" id="IPR036779">
    <property type="entry name" value="LysM_dom_sf"/>
</dbReference>
<evidence type="ECO:0000256" key="1">
    <source>
        <dbReference type="SAM" id="Phobius"/>
    </source>
</evidence>